<comment type="caution">
    <text evidence="1">The sequence shown here is derived from an EMBL/GenBank/DDBJ whole genome shotgun (WGS) entry which is preliminary data.</text>
</comment>
<dbReference type="AlphaFoldDB" id="A0A2S6HHH8"/>
<evidence type="ECO:0000313" key="2">
    <source>
        <dbReference type="Proteomes" id="UP000240010"/>
    </source>
</evidence>
<sequence>MDDNNYKGLSANEELAIVLFLDGNDRHALDDIISQGDMTKDMRRFVANVDSGIVKRPARKKSSNDLRDMKIYNAIEHLRPEDNPLPIRTAGRNVGAAETVGDNFCVVEETAIKAYKKLNRAMNDAVREVLEEPLSVKSDRTPSDF</sequence>
<evidence type="ECO:0000313" key="1">
    <source>
        <dbReference type="EMBL" id="PPK76929.1"/>
    </source>
</evidence>
<accession>A0A2S6HHH8</accession>
<protein>
    <submittedName>
        <fullName evidence="1">Uncharacterized protein</fullName>
    </submittedName>
</protein>
<organism evidence="1 2">
    <name type="scientific">Methylobacter tundripaludum</name>
    <dbReference type="NCBI Taxonomy" id="173365"/>
    <lineage>
        <taxon>Bacteria</taxon>
        <taxon>Pseudomonadati</taxon>
        <taxon>Pseudomonadota</taxon>
        <taxon>Gammaproteobacteria</taxon>
        <taxon>Methylococcales</taxon>
        <taxon>Methylococcaceae</taxon>
        <taxon>Methylobacter</taxon>
    </lineage>
</organism>
<proteinExistence type="predicted"/>
<reference evidence="1 2" key="1">
    <citation type="submission" date="2018-02" db="EMBL/GenBank/DDBJ databases">
        <title>Subsurface microbial communities from deep shales in Ohio and West Virginia, USA.</title>
        <authorList>
            <person name="Wrighton K."/>
        </authorList>
    </citation>
    <scope>NUCLEOTIDE SEQUENCE [LARGE SCALE GENOMIC DNA]</scope>
    <source>
        <strain evidence="1 2">OWC-DMM</strain>
    </source>
</reference>
<dbReference type="RefSeq" id="WP_104427711.1">
    <property type="nucleotide sequence ID" value="NZ_PTIZ01000002.1"/>
</dbReference>
<dbReference type="Proteomes" id="UP000240010">
    <property type="component" value="Unassembled WGS sequence"/>
</dbReference>
<name>A0A2S6HHH8_9GAMM</name>
<gene>
    <name evidence="1" type="ORF">B0F87_10233</name>
</gene>
<dbReference type="EMBL" id="PTIZ01000002">
    <property type="protein sequence ID" value="PPK76929.1"/>
    <property type="molecule type" value="Genomic_DNA"/>
</dbReference>